<accession>A0ABD1NJN9</accession>
<sequence>MSFYSSTSPNTCLHLTNMSHVPSITKNLVNVSKFSRDNHLYFEFHPTFCLVKSHVDNSILLEGFLMIDSLYYFPALSLQKLPQFSAVNNFSSTTLTTIFLFFFKFCIYTYYFHAPFVA</sequence>
<keyword evidence="1" id="KW-0472">Membrane</keyword>
<comment type="caution">
    <text evidence="2">The sequence shown here is derived from an EMBL/GenBank/DDBJ whole genome shotgun (WGS) entry which is preliminary data.</text>
</comment>
<keyword evidence="1" id="KW-0812">Transmembrane</keyword>
<evidence type="ECO:0000256" key="1">
    <source>
        <dbReference type="SAM" id="Phobius"/>
    </source>
</evidence>
<reference evidence="2 3" key="1">
    <citation type="submission" date="2024-08" db="EMBL/GenBank/DDBJ databases">
        <title>Insights into the chromosomal genome structure of Flemingia macrophylla.</title>
        <authorList>
            <person name="Ding Y."/>
            <person name="Zhao Y."/>
            <person name="Bi W."/>
            <person name="Wu M."/>
            <person name="Zhao G."/>
            <person name="Gong Y."/>
            <person name="Li W."/>
            <person name="Zhang P."/>
        </authorList>
    </citation>
    <scope>NUCLEOTIDE SEQUENCE [LARGE SCALE GENOMIC DNA]</scope>
    <source>
        <strain evidence="2">DYQJB</strain>
        <tissue evidence="2">Leaf</tissue>
    </source>
</reference>
<evidence type="ECO:0000313" key="3">
    <source>
        <dbReference type="Proteomes" id="UP001603857"/>
    </source>
</evidence>
<protein>
    <submittedName>
        <fullName evidence="2">Uncharacterized protein</fullName>
    </submittedName>
</protein>
<dbReference type="EMBL" id="JBGMDY010000001">
    <property type="protein sequence ID" value="KAL2348359.1"/>
    <property type="molecule type" value="Genomic_DNA"/>
</dbReference>
<dbReference type="AlphaFoldDB" id="A0ABD1NJN9"/>
<organism evidence="2 3">
    <name type="scientific">Flemingia macrophylla</name>
    <dbReference type="NCBI Taxonomy" id="520843"/>
    <lineage>
        <taxon>Eukaryota</taxon>
        <taxon>Viridiplantae</taxon>
        <taxon>Streptophyta</taxon>
        <taxon>Embryophyta</taxon>
        <taxon>Tracheophyta</taxon>
        <taxon>Spermatophyta</taxon>
        <taxon>Magnoliopsida</taxon>
        <taxon>eudicotyledons</taxon>
        <taxon>Gunneridae</taxon>
        <taxon>Pentapetalae</taxon>
        <taxon>rosids</taxon>
        <taxon>fabids</taxon>
        <taxon>Fabales</taxon>
        <taxon>Fabaceae</taxon>
        <taxon>Papilionoideae</taxon>
        <taxon>50 kb inversion clade</taxon>
        <taxon>NPAAA clade</taxon>
        <taxon>indigoferoid/millettioid clade</taxon>
        <taxon>Phaseoleae</taxon>
        <taxon>Flemingia</taxon>
    </lineage>
</organism>
<feature type="transmembrane region" description="Helical" evidence="1">
    <location>
        <begin position="90"/>
        <end position="111"/>
    </location>
</feature>
<gene>
    <name evidence="2" type="ORF">Fmac_002359</name>
</gene>
<name>A0ABD1NJN9_9FABA</name>
<evidence type="ECO:0000313" key="2">
    <source>
        <dbReference type="EMBL" id="KAL2348359.1"/>
    </source>
</evidence>
<keyword evidence="1" id="KW-1133">Transmembrane helix</keyword>
<keyword evidence="3" id="KW-1185">Reference proteome</keyword>
<proteinExistence type="predicted"/>
<dbReference type="Proteomes" id="UP001603857">
    <property type="component" value="Unassembled WGS sequence"/>
</dbReference>